<evidence type="ECO:0000256" key="3">
    <source>
        <dbReference type="ARBA" id="ARBA00022692"/>
    </source>
</evidence>
<evidence type="ECO:0000256" key="7">
    <source>
        <dbReference type="ARBA" id="ARBA00023224"/>
    </source>
</evidence>
<evidence type="ECO:0000256" key="2">
    <source>
        <dbReference type="ARBA" id="ARBA00022475"/>
    </source>
</evidence>
<reference evidence="11" key="1">
    <citation type="submission" date="2017-02" db="UniProtKB">
        <authorList>
            <consortium name="WormBaseParasite"/>
        </authorList>
    </citation>
    <scope>IDENTIFICATION</scope>
</reference>
<organism evidence="10 11">
    <name type="scientific">Elaeophora elaphi</name>
    <dbReference type="NCBI Taxonomy" id="1147741"/>
    <lineage>
        <taxon>Eukaryota</taxon>
        <taxon>Metazoa</taxon>
        <taxon>Ecdysozoa</taxon>
        <taxon>Nematoda</taxon>
        <taxon>Chromadorea</taxon>
        <taxon>Rhabditida</taxon>
        <taxon>Spirurina</taxon>
        <taxon>Spiruromorpha</taxon>
        <taxon>Filarioidea</taxon>
        <taxon>Onchocercidae</taxon>
        <taxon>Elaeophora</taxon>
    </lineage>
</organism>
<feature type="transmembrane region" description="Helical" evidence="8">
    <location>
        <begin position="211"/>
        <end position="235"/>
    </location>
</feature>
<dbReference type="GO" id="GO:0005886">
    <property type="term" value="C:plasma membrane"/>
    <property type="evidence" value="ECO:0007669"/>
    <property type="project" value="UniProtKB-SubCell"/>
</dbReference>
<dbReference type="PROSITE" id="PS50262">
    <property type="entry name" value="G_PROTEIN_RECEP_F1_2"/>
    <property type="match status" value="1"/>
</dbReference>
<dbReference type="InterPro" id="IPR040435">
    <property type="entry name" value="Put_GPCR_Chromadorea"/>
</dbReference>
<dbReference type="AlphaFoldDB" id="A0A0R3RRU1"/>
<accession>A0A0R3RRU1</accession>
<dbReference type="STRING" id="1147741.A0A0R3RRU1"/>
<protein>
    <submittedName>
        <fullName evidence="11">G_PROTEIN_RECEP_F1_2 domain-containing protein</fullName>
    </submittedName>
</protein>
<feature type="transmembrane region" description="Helical" evidence="8">
    <location>
        <begin position="125"/>
        <end position="152"/>
    </location>
</feature>
<evidence type="ECO:0000256" key="6">
    <source>
        <dbReference type="ARBA" id="ARBA00023136"/>
    </source>
</evidence>
<dbReference type="CDD" id="cd00637">
    <property type="entry name" value="7tm_classA_rhodopsin-like"/>
    <property type="match status" value="1"/>
</dbReference>
<feature type="transmembrane region" description="Helical" evidence="8">
    <location>
        <begin position="164"/>
        <end position="191"/>
    </location>
</feature>
<comment type="subcellular location">
    <subcellularLocation>
        <location evidence="1">Cell membrane</location>
        <topology evidence="1">Multi-pass membrane protein</topology>
    </subcellularLocation>
</comment>
<feature type="transmembrane region" description="Helical" evidence="8">
    <location>
        <begin position="50"/>
        <end position="75"/>
    </location>
</feature>
<keyword evidence="5" id="KW-0675">Receptor</keyword>
<keyword evidence="4 8" id="KW-1133">Transmembrane helix</keyword>
<dbReference type="Proteomes" id="UP000050640">
    <property type="component" value="Unplaced"/>
</dbReference>
<dbReference type="PANTHER" id="PTHR37441:SF4">
    <property type="entry name" value="G-PROTEIN COUPLED RECEPTORS FAMILY 1 PROFILE DOMAIN-CONTAINING PROTEIN"/>
    <property type="match status" value="1"/>
</dbReference>
<dbReference type="Pfam" id="PF00001">
    <property type="entry name" value="7tm_1"/>
    <property type="match status" value="1"/>
</dbReference>
<feature type="transmembrane region" description="Helical" evidence="8">
    <location>
        <begin position="262"/>
        <end position="285"/>
    </location>
</feature>
<evidence type="ECO:0000256" key="1">
    <source>
        <dbReference type="ARBA" id="ARBA00004651"/>
    </source>
</evidence>
<keyword evidence="2" id="KW-1003">Cell membrane</keyword>
<evidence type="ECO:0000313" key="10">
    <source>
        <dbReference type="Proteomes" id="UP000050640"/>
    </source>
</evidence>
<feature type="transmembrane region" description="Helical" evidence="8">
    <location>
        <begin position="96"/>
        <end position="113"/>
    </location>
</feature>
<feature type="transmembrane region" description="Helical" evidence="8">
    <location>
        <begin position="309"/>
        <end position="330"/>
    </location>
</feature>
<dbReference type="SUPFAM" id="SSF81321">
    <property type="entry name" value="Family A G protein-coupled receptor-like"/>
    <property type="match status" value="1"/>
</dbReference>
<evidence type="ECO:0000256" key="4">
    <source>
        <dbReference type="ARBA" id="ARBA00022989"/>
    </source>
</evidence>
<keyword evidence="6 8" id="KW-0472">Membrane</keyword>
<dbReference type="PANTHER" id="PTHR37441">
    <property type="entry name" value="PROTEIN CBG16518"/>
    <property type="match status" value="1"/>
</dbReference>
<dbReference type="Gene3D" id="1.20.1070.10">
    <property type="entry name" value="Rhodopsin 7-helix transmembrane proteins"/>
    <property type="match status" value="1"/>
</dbReference>
<evidence type="ECO:0000313" key="11">
    <source>
        <dbReference type="WBParaSite" id="EEL_0000447801-mRNA-1"/>
    </source>
</evidence>
<keyword evidence="7" id="KW-0807">Transducer</keyword>
<proteinExistence type="predicted"/>
<dbReference type="GO" id="GO:0004930">
    <property type="term" value="F:G protein-coupled receptor activity"/>
    <property type="evidence" value="ECO:0007669"/>
    <property type="project" value="UniProtKB-KW"/>
</dbReference>
<dbReference type="InterPro" id="IPR000276">
    <property type="entry name" value="GPCR_Rhodpsn"/>
</dbReference>
<keyword evidence="10" id="KW-1185">Reference proteome</keyword>
<feature type="domain" description="G-protein coupled receptors family 1 profile" evidence="9">
    <location>
        <begin position="69"/>
        <end position="335"/>
    </location>
</feature>
<dbReference type="WBParaSite" id="EEL_0000447801-mRNA-1">
    <property type="protein sequence ID" value="EEL_0000447801-mRNA-1"/>
    <property type="gene ID" value="EEL_0000447801"/>
</dbReference>
<sequence length="389" mass="44000">MSSTVPEIFHNCSNEYRPKDIKYVQCRVPIDANLCKLLKELHEAKDIRKYLFATIPLVLATFAILINITYGALIIELWRRKKLSSLCRYSFLLSRTLSNVLALILLYIVLIAWKLEKFQYASAAAFILIGSLSFLTLAGTYVAMTTLFYLAIVHPLRYMYTINVTRCFLIITILWFSSIAFSFFLGLYGATLFYPETAPIYCSFDQCQQPIAISIAFLLSAFFVTVIIFYLIMLYRIHTRDRGGRLEMDAIARNNVRTVNRLALNMITFTVGSLPILVVAAIATVNLKNFSVLGLGDKSSCKTFLHGRLFLQVEILACIAAIVWVLAMIFDPIINFFADPKFVDSIRSWPLHQQQISCITFQNPNAAGVTSIQSNKGGQMHKVDISPML</sequence>
<evidence type="ECO:0000259" key="9">
    <source>
        <dbReference type="PROSITE" id="PS50262"/>
    </source>
</evidence>
<keyword evidence="3 8" id="KW-0812">Transmembrane</keyword>
<evidence type="ECO:0000256" key="5">
    <source>
        <dbReference type="ARBA" id="ARBA00023040"/>
    </source>
</evidence>
<keyword evidence="5" id="KW-0297">G-protein coupled receptor</keyword>
<dbReference type="InterPro" id="IPR017452">
    <property type="entry name" value="GPCR_Rhodpsn_7TM"/>
</dbReference>
<name>A0A0R3RRU1_9BILA</name>
<evidence type="ECO:0000256" key="8">
    <source>
        <dbReference type="SAM" id="Phobius"/>
    </source>
</evidence>